<dbReference type="EMBL" id="LWQS01000044">
    <property type="protein sequence ID" value="OAN46461.1"/>
    <property type="molecule type" value="Genomic_DNA"/>
</dbReference>
<dbReference type="Pfam" id="PF03776">
    <property type="entry name" value="MinE"/>
    <property type="match status" value="1"/>
</dbReference>
<evidence type="ECO:0000256" key="3">
    <source>
        <dbReference type="HAMAP-Rule" id="MF_00262"/>
    </source>
</evidence>
<dbReference type="InterPro" id="IPR036707">
    <property type="entry name" value="MinE_sf"/>
</dbReference>
<dbReference type="AlphaFoldDB" id="A0A178MCD7"/>
<sequence length="91" mass="10347">MSFLNGLFGRKRDSSAELAKQRLLTVLIDDRYKLTPEMMAQMKADLAEVLKRYLPAIDAEQIEVTLSRGEAHDLLKADVPLRRAPDSHPNR</sequence>
<evidence type="ECO:0000256" key="2">
    <source>
        <dbReference type="ARBA" id="ARBA00025265"/>
    </source>
</evidence>
<protein>
    <recommendedName>
        <fullName evidence="3">Cell division topological specificity factor</fullName>
    </recommendedName>
</protein>
<comment type="caution">
    <text evidence="4">The sequence shown here is derived from an EMBL/GenBank/DDBJ whole genome shotgun (WGS) entry which is preliminary data.</text>
</comment>
<evidence type="ECO:0000313" key="4">
    <source>
        <dbReference type="EMBL" id="OAN46461.1"/>
    </source>
</evidence>
<dbReference type="GO" id="GO:0051301">
    <property type="term" value="P:cell division"/>
    <property type="evidence" value="ECO:0007669"/>
    <property type="project" value="UniProtKB-KW"/>
</dbReference>
<name>A0A178MCD7_9CHLR</name>
<dbReference type="Proteomes" id="UP000078287">
    <property type="component" value="Unassembled WGS sequence"/>
</dbReference>
<dbReference type="OrthoDB" id="9796578at2"/>
<accession>A0A178MCD7</accession>
<keyword evidence="5" id="KW-1185">Reference proteome</keyword>
<dbReference type="HAMAP" id="MF_00262">
    <property type="entry name" value="MinE"/>
    <property type="match status" value="1"/>
</dbReference>
<dbReference type="STRING" id="1707952.A6A03_12365"/>
<dbReference type="NCBIfam" id="TIGR01215">
    <property type="entry name" value="minE"/>
    <property type="match status" value="1"/>
</dbReference>
<keyword evidence="3 4" id="KW-0132">Cell division</keyword>
<reference evidence="4 5" key="1">
    <citation type="submission" date="2016-04" db="EMBL/GenBank/DDBJ databases">
        <title>Chloroflexus islandicus sp. nov., a thermophilic filamentous anoxygenic phototrophic bacterium from geyser Strokkur (Iceland).</title>
        <authorList>
            <person name="Gaisin V.A."/>
            <person name="Kalashnikov A.M."/>
            <person name="Sukhacheva M.V."/>
            <person name="Grouzdev D.S."/>
            <person name="Ivanov T.M."/>
            <person name="Kuznetsov B."/>
            <person name="Gorlenko V.M."/>
        </authorList>
    </citation>
    <scope>NUCLEOTIDE SEQUENCE [LARGE SCALE GENOMIC DNA]</scope>
    <source>
        <strain evidence="5">isl-2</strain>
    </source>
</reference>
<organism evidence="4 5">
    <name type="scientific">Chloroflexus islandicus</name>
    <dbReference type="NCBI Taxonomy" id="1707952"/>
    <lineage>
        <taxon>Bacteria</taxon>
        <taxon>Bacillati</taxon>
        <taxon>Chloroflexota</taxon>
        <taxon>Chloroflexia</taxon>
        <taxon>Chloroflexales</taxon>
        <taxon>Chloroflexineae</taxon>
        <taxon>Chloroflexaceae</taxon>
        <taxon>Chloroflexus</taxon>
    </lineage>
</organism>
<evidence type="ECO:0000256" key="1">
    <source>
        <dbReference type="ARBA" id="ARBA00008168"/>
    </source>
</evidence>
<comment type="similarity">
    <text evidence="1 3">Belongs to the MinE family.</text>
</comment>
<dbReference type="InterPro" id="IPR005527">
    <property type="entry name" value="MinE"/>
</dbReference>
<dbReference type="GO" id="GO:0032955">
    <property type="term" value="P:regulation of division septum assembly"/>
    <property type="evidence" value="ECO:0007669"/>
    <property type="project" value="InterPro"/>
</dbReference>
<evidence type="ECO:0000313" key="5">
    <source>
        <dbReference type="Proteomes" id="UP000078287"/>
    </source>
</evidence>
<dbReference type="RefSeq" id="WP_066785746.1">
    <property type="nucleotide sequence ID" value="NZ_LWQS01000044.1"/>
</dbReference>
<comment type="function">
    <text evidence="2 3">Prevents the cell division inhibition by proteins MinC and MinD at internal division sites while permitting inhibition at polar sites. This ensures cell division at the proper site by restricting the formation of a division septum at the midpoint of the long axis of the cell.</text>
</comment>
<keyword evidence="3" id="KW-0131">Cell cycle</keyword>
<dbReference type="SUPFAM" id="SSF55229">
    <property type="entry name" value="Cell division protein MinE topological specificity domain"/>
    <property type="match status" value="1"/>
</dbReference>
<dbReference type="Gene3D" id="3.30.1070.10">
    <property type="entry name" value="Cell division topological specificity factor MinE"/>
    <property type="match status" value="1"/>
</dbReference>
<proteinExistence type="inferred from homology"/>
<gene>
    <name evidence="3" type="primary">minE</name>
    <name evidence="4" type="ORF">A6A03_12365</name>
</gene>